<evidence type="ECO:0000256" key="3">
    <source>
        <dbReference type="ARBA" id="ARBA00023242"/>
    </source>
</evidence>
<feature type="compositionally biased region" description="Polar residues" evidence="6">
    <location>
        <begin position="126"/>
        <end position="135"/>
    </location>
</feature>
<comment type="caution">
    <text evidence="8">The sequence shown here is derived from an EMBL/GenBank/DDBJ whole genome shotgun (WGS) entry which is preliminary data.</text>
</comment>
<protein>
    <recommendedName>
        <fullName evidence="7">Sororin C-terminal region domain-containing protein</fullName>
    </recommendedName>
</protein>
<keyword evidence="1" id="KW-0132">Cell division</keyword>
<evidence type="ECO:0000256" key="2">
    <source>
        <dbReference type="ARBA" id="ARBA00022776"/>
    </source>
</evidence>
<feature type="region of interest" description="Disordered" evidence="6">
    <location>
        <begin position="1"/>
        <end position="195"/>
    </location>
</feature>
<dbReference type="EMBL" id="CM027687">
    <property type="protein sequence ID" value="KAG0519726.1"/>
    <property type="molecule type" value="Genomic_DNA"/>
</dbReference>
<evidence type="ECO:0000313" key="8">
    <source>
        <dbReference type="EMBL" id="KAG0519726.1"/>
    </source>
</evidence>
<name>A0A921QFR8_SORBI</name>
<dbReference type="Pfam" id="PF25220">
    <property type="entry name" value="Sororin_C"/>
    <property type="match status" value="1"/>
</dbReference>
<evidence type="ECO:0000256" key="4">
    <source>
        <dbReference type="ARBA" id="ARBA00023306"/>
    </source>
</evidence>
<feature type="compositionally biased region" description="Low complexity" evidence="6">
    <location>
        <begin position="58"/>
        <end position="116"/>
    </location>
</feature>
<evidence type="ECO:0000256" key="6">
    <source>
        <dbReference type="SAM" id="MobiDB-lite"/>
    </source>
</evidence>
<gene>
    <name evidence="8" type="ORF">BDA96_08G011100</name>
</gene>
<feature type="compositionally biased region" description="Low complexity" evidence="6">
    <location>
        <begin position="1"/>
        <end position="14"/>
    </location>
</feature>
<keyword evidence="2" id="KW-0498">Mitosis</keyword>
<dbReference type="GO" id="GO:0051301">
    <property type="term" value="P:cell division"/>
    <property type="evidence" value="ECO:0007669"/>
    <property type="project" value="UniProtKB-KW"/>
</dbReference>
<accession>A0A921QFR8</accession>
<dbReference type="InterPro" id="IPR057337">
    <property type="entry name" value="Sororin_C"/>
</dbReference>
<sequence>MRPSKSAAAPPVASLTSPKSCATKRPRKAAPLGDVTNLLLVVAETPTPSKPRRTARGALPAPSDVSAVSSACSSSASVTPAPKPSAAAAAAASATPVPKPSSAASVTPAPKPSSTAVIEEERSVLKSPTISTVYRRTTEAQGRWRRDTAAASSKGEEPVAATARCPPLGKSARTNSREKDIRPISASAPCHEGKKKRTIAITPNLLEDLLEKQRAYFADIDAFELVEEEVSESELE</sequence>
<keyword evidence="4" id="KW-0131">Cell cycle</keyword>
<evidence type="ECO:0000259" key="7">
    <source>
        <dbReference type="Pfam" id="PF25220"/>
    </source>
</evidence>
<feature type="compositionally biased region" description="Basic and acidic residues" evidence="6">
    <location>
        <begin position="136"/>
        <end position="148"/>
    </location>
</feature>
<evidence type="ECO:0000313" key="9">
    <source>
        <dbReference type="Proteomes" id="UP000807115"/>
    </source>
</evidence>
<keyword evidence="3" id="KW-0539">Nucleus</keyword>
<comment type="similarity">
    <text evidence="5">Belongs to the sororin family.</text>
</comment>
<evidence type="ECO:0000256" key="1">
    <source>
        <dbReference type="ARBA" id="ARBA00022618"/>
    </source>
</evidence>
<dbReference type="PANTHER" id="PTHR35740">
    <property type="entry name" value="OS12G0111700 PROTEIN"/>
    <property type="match status" value="1"/>
</dbReference>
<reference evidence="8" key="1">
    <citation type="journal article" date="2019" name="BMC Genomics">
        <title>A new reference genome for Sorghum bicolor reveals high levels of sequence similarity between sweet and grain genotypes: implications for the genetics of sugar metabolism.</title>
        <authorList>
            <person name="Cooper E.A."/>
            <person name="Brenton Z.W."/>
            <person name="Flinn B.S."/>
            <person name="Jenkins J."/>
            <person name="Shu S."/>
            <person name="Flowers D."/>
            <person name="Luo F."/>
            <person name="Wang Y."/>
            <person name="Xia P."/>
            <person name="Barry K."/>
            <person name="Daum C."/>
            <person name="Lipzen A."/>
            <person name="Yoshinaga Y."/>
            <person name="Schmutz J."/>
            <person name="Saski C."/>
            <person name="Vermerris W."/>
            <person name="Kresovich S."/>
        </authorList>
    </citation>
    <scope>NUCLEOTIDE SEQUENCE</scope>
</reference>
<reference evidence="8" key="2">
    <citation type="submission" date="2020-10" db="EMBL/GenBank/DDBJ databases">
        <authorList>
            <person name="Cooper E.A."/>
            <person name="Brenton Z.W."/>
            <person name="Flinn B.S."/>
            <person name="Jenkins J."/>
            <person name="Shu S."/>
            <person name="Flowers D."/>
            <person name="Luo F."/>
            <person name="Wang Y."/>
            <person name="Xia P."/>
            <person name="Barry K."/>
            <person name="Daum C."/>
            <person name="Lipzen A."/>
            <person name="Yoshinaga Y."/>
            <person name="Schmutz J."/>
            <person name="Saski C."/>
            <person name="Vermerris W."/>
            <person name="Kresovich S."/>
        </authorList>
    </citation>
    <scope>NUCLEOTIDE SEQUENCE</scope>
</reference>
<dbReference type="AlphaFoldDB" id="A0A921QFR8"/>
<feature type="domain" description="Sororin C-terminal region" evidence="7">
    <location>
        <begin position="205"/>
        <end position="228"/>
    </location>
</feature>
<proteinExistence type="inferred from homology"/>
<dbReference type="Proteomes" id="UP000807115">
    <property type="component" value="Chromosome 8"/>
</dbReference>
<dbReference type="PANTHER" id="PTHR35740:SF2">
    <property type="match status" value="1"/>
</dbReference>
<organism evidence="8 9">
    <name type="scientific">Sorghum bicolor</name>
    <name type="common">Sorghum</name>
    <name type="synonym">Sorghum vulgare</name>
    <dbReference type="NCBI Taxonomy" id="4558"/>
    <lineage>
        <taxon>Eukaryota</taxon>
        <taxon>Viridiplantae</taxon>
        <taxon>Streptophyta</taxon>
        <taxon>Embryophyta</taxon>
        <taxon>Tracheophyta</taxon>
        <taxon>Spermatophyta</taxon>
        <taxon>Magnoliopsida</taxon>
        <taxon>Liliopsida</taxon>
        <taxon>Poales</taxon>
        <taxon>Poaceae</taxon>
        <taxon>PACMAD clade</taxon>
        <taxon>Panicoideae</taxon>
        <taxon>Andropogonodae</taxon>
        <taxon>Andropogoneae</taxon>
        <taxon>Sorghinae</taxon>
        <taxon>Sorghum</taxon>
    </lineage>
</organism>
<dbReference type="GO" id="GO:0005634">
    <property type="term" value="C:nucleus"/>
    <property type="evidence" value="ECO:0007669"/>
    <property type="project" value="UniProtKB-SubCell"/>
</dbReference>
<evidence type="ECO:0000256" key="5">
    <source>
        <dbReference type="ARBA" id="ARBA00093465"/>
    </source>
</evidence>